<reference evidence="3" key="1">
    <citation type="submission" date="2016-10" db="EMBL/GenBank/DDBJ databases">
        <authorList>
            <person name="Varghese N."/>
            <person name="Submissions S."/>
        </authorList>
    </citation>
    <scope>NUCLEOTIDE SEQUENCE [LARGE SCALE GENOMIC DNA]</scope>
    <source>
        <strain evidence="3">CGMCC 4.5579</strain>
    </source>
</reference>
<feature type="region of interest" description="Disordered" evidence="1">
    <location>
        <begin position="353"/>
        <end position="556"/>
    </location>
</feature>
<evidence type="ECO:0000313" key="2">
    <source>
        <dbReference type="EMBL" id="SFP77269.1"/>
    </source>
</evidence>
<dbReference type="SUPFAM" id="SSF140459">
    <property type="entry name" value="PE/PPE dimer-like"/>
    <property type="match status" value="1"/>
</dbReference>
<evidence type="ECO:0000313" key="3">
    <source>
        <dbReference type="Proteomes" id="UP000198727"/>
    </source>
</evidence>
<accession>A0A1I5T2L0</accession>
<protein>
    <submittedName>
        <fullName evidence="2">PPE-repeat protein</fullName>
    </submittedName>
</protein>
<feature type="compositionally biased region" description="Basic and acidic residues" evidence="1">
    <location>
        <begin position="487"/>
        <end position="504"/>
    </location>
</feature>
<dbReference type="Proteomes" id="UP000198727">
    <property type="component" value="Unassembled WGS sequence"/>
</dbReference>
<dbReference type="AlphaFoldDB" id="A0A1I5T2L0"/>
<dbReference type="InterPro" id="IPR038332">
    <property type="entry name" value="PPE_sf"/>
</dbReference>
<keyword evidence="3" id="KW-1185">Reference proteome</keyword>
<feature type="region of interest" description="Disordered" evidence="1">
    <location>
        <begin position="207"/>
        <end position="337"/>
    </location>
</feature>
<gene>
    <name evidence="2" type="ORF">SAMN05421810_103368</name>
</gene>
<dbReference type="OrthoDB" id="3695206at2"/>
<feature type="compositionally biased region" description="Gly residues" evidence="1">
    <location>
        <begin position="326"/>
        <end position="337"/>
    </location>
</feature>
<evidence type="ECO:0000256" key="1">
    <source>
        <dbReference type="SAM" id="MobiDB-lite"/>
    </source>
</evidence>
<organism evidence="2 3">
    <name type="scientific">Amycolatopsis arida</name>
    <dbReference type="NCBI Taxonomy" id="587909"/>
    <lineage>
        <taxon>Bacteria</taxon>
        <taxon>Bacillati</taxon>
        <taxon>Actinomycetota</taxon>
        <taxon>Actinomycetes</taxon>
        <taxon>Pseudonocardiales</taxon>
        <taxon>Pseudonocardiaceae</taxon>
        <taxon>Amycolatopsis</taxon>
    </lineage>
</organism>
<sequence>MSDVDGAMVSGTEIATLIDRIREHRFDGYDNIRLADEVDRFRAGRGTGGIIAAVDALKAVGEALADTERTLREELAKLGVEWQSEAGERAGAAVNREAGFSAVAKERVDHAAEMLFAQAAAFSRTLHKLPEAQTLRDGAGGYDLADTALSLIGYETDNARKVRAGREARQQALAALNAYAAESAQHLAGSEPIAPPEALRMTEGPRLPEVVNAGGGPVPTDRPAGTTAASAPAQPAASTTPPPPPLPGRAPVADAPTPAFGVPVRPATSPARHSGSEPGSRATTPSSAPRSTGPSGAPGSGAVPPSGGGATATPGGAATPGPAAPGTGGPGAVAPGPGAGAAPVGGAGIGTGARAGGEAAGRVGGGEPGGRAGGGTGAPPAAGGLVGKVGAPGGGGEPALGKGRSFGSAPQAPAVGPGSGSVFTPPAPKTGGNLGADIGAGVTALGAGGVAGALSGEGERRGRGVGRSAPLAARSPQQLPVGDLPEEEARLARNSEKLNPKRDGGQGGVLERAAPRDDDPDGGHVRKYGVDDADLFTDQREVAPDVIGEGRPDGHR</sequence>
<dbReference type="Gene3D" id="1.20.1260.20">
    <property type="entry name" value="PPE superfamily"/>
    <property type="match status" value="1"/>
</dbReference>
<name>A0A1I5T2L0_9PSEU</name>
<dbReference type="RefSeq" id="WP_092530004.1">
    <property type="nucleotide sequence ID" value="NZ_FOWW01000003.1"/>
</dbReference>
<feature type="compositionally biased region" description="Low complexity" evidence="1">
    <location>
        <begin position="222"/>
        <end position="239"/>
    </location>
</feature>
<dbReference type="STRING" id="587909.SAMN05421810_103368"/>
<feature type="compositionally biased region" description="Gly residues" evidence="1">
    <location>
        <begin position="353"/>
        <end position="377"/>
    </location>
</feature>
<feature type="compositionally biased region" description="Gly residues" evidence="1">
    <location>
        <begin position="384"/>
        <end position="398"/>
    </location>
</feature>
<feature type="compositionally biased region" description="Low complexity" evidence="1">
    <location>
        <begin position="281"/>
        <end position="325"/>
    </location>
</feature>
<dbReference type="EMBL" id="FOWW01000003">
    <property type="protein sequence ID" value="SFP77269.1"/>
    <property type="molecule type" value="Genomic_DNA"/>
</dbReference>
<feature type="compositionally biased region" description="Basic and acidic residues" evidence="1">
    <location>
        <begin position="537"/>
        <end position="556"/>
    </location>
</feature>
<proteinExistence type="predicted"/>
<feature type="compositionally biased region" description="Basic and acidic residues" evidence="1">
    <location>
        <begin position="513"/>
        <end position="530"/>
    </location>
</feature>